<accession>A0A1H7TEG2</accession>
<protein>
    <submittedName>
        <fullName evidence="2">Catechol 2,3-dioxygenase</fullName>
    </submittedName>
</protein>
<dbReference type="InterPro" id="IPR037523">
    <property type="entry name" value="VOC_core"/>
</dbReference>
<dbReference type="GO" id="GO:0051213">
    <property type="term" value="F:dioxygenase activity"/>
    <property type="evidence" value="ECO:0007669"/>
    <property type="project" value="UniProtKB-KW"/>
</dbReference>
<dbReference type="Proteomes" id="UP000198953">
    <property type="component" value="Unassembled WGS sequence"/>
</dbReference>
<dbReference type="OrthoDB" id="9794917at2"/>
<keyword evidence="3" id="KW-1185">Reference proteome</keyword>
<dbReference type="Gene3D" id="3.10.180.10">
    <property type="entry name" value="2,3-Dihydroxybiphenyl 1,2-Dioxygenase, domain 1"/>
    <property type="match status" value="1"/>
</dbReference>
<dbReference type="RefSeq" id="WP_091101402.1">
    <property type="nucleotide sequence ID" value="NZ_FOBF01000007.1"/>
</dbReference>
<dbReference type="PANTHER" id="PTHR36437:SF2">
    <property type="entry name" value="GLYOXALASE_BLEOMYCIN RESISTANCE PROTEIN_DIOXYGENASE"/>
    <property type="match status" value="1"/>
</dbReference>
<keyword evidence="2" id="KW-0560">Oxidoreductase</keyword>
<proteinExistence type="predicted"/>
<evidence type="ECO:0000259" key="1">
    <source>
        <dbReference type="PROSITE" id="PS51819"/>
    </source>
</evidence>
<dbReference type="InterPro" id="IPR004360">
    <property type="entry name" value="Glyas_Fos-R_dOase_dom"/>
</dbReference>
<name>A0A1H7TEG2_9ACTN</name>
<evidence type="ECO:0000313" key="2">
    <source>
        <dbReference type="EMBL" id="SEL83260.1"/>
    </source>
</evidence>
<dbReference type="InterPro" id="IPR029068">
    <property type="entry name" value="Glyas_Bleomycin-R_OHBP_Dase"/>
</dbReference>
<organism evidence="2 3">
    <name type="scientific">Nonomuraea pusilla</name>
    <dbReference type="NCBI Taxonomy" id="46177"/>
    <lineage>
        <taxon>Bacteria</taxon>
        <taxon>Bacillati</taxon>
        <taxon>Actinomycetota</taxon>
        <taxon>Actinomycetes</taxon>
        <taxon>Streptosporangiales</taxon>
        <taxon>Streptosporangiaceae</taxon>
        <taxon>Nonomuraea</taxon>
    </lineage>
</organism>
<evidence type="ECO:0000313" key="3">
    <source>
        <dbReference type="Proteomes" id="UP000198953"/>
    </source>
</evidence>
<dbReference type="Pfam" id="PF00903">
    <property type="entry name" value="Glyoxalase"/>
    <property type="match status" value="1"/>
</dbReference>
<dbReference type="PANTHER" id="PTHR36437">
    <property type="entry name" value="GLYOXALASE/BLEOMYCIN RESISTANCE PROTEIN/DIOXYGENASE"/>
    <property type="match status" value="1"/>
</dbReference>
<dbReference type="AlphaFoldDB" id="A0A1H7TEG2"/>
<gene>
    <name evidence="2" type="ORF">SAMN05660976_03468</name>
</gene>
<dbReference type="SUPFAM" id="SSF54593">
    <property type="entry name" value="Glyoxalase/Bleomycin resistance protein/Dihydroxybiphenyl dioxygenase"/>
    <property type="match status" value="1"/>
</dbReference>
<dbReference type="PROSITE" id="PS51819">
    <property type="entry name" value="VOC"/>
    <property type="match status" value="1"/>
</dbReference>
<reference evidence="2 3" key="1">
    <citation type="submission" date="2016-10" db="EMBL/GenBank/DDBJ databases">
        <authorList>
            <person name="de Groot N.N."/>
        </authorList>
    </citation>
    <scope>NUCLEOTIDE SEQUENCE [LARGE SCALE GENOMIC DNA]</scope>
    <source>
        <strain evidence="2 3">DSM 43357</strain>
    </source>
</reference>
<dbReference type="EMBL" id="FOBF01000007">
    <property type="protein sequence ID" value="SEL83260.1"/>
    <property type="molecule type" value="Genomic_DNA"/>
</dbReference>
<keyword evidence="2" id="KW-0223">Dioxygenase</keyword>
<sequence>MITHINVAVMYVADQQRSVDFYVDKLGFTKTVDAEMWPGARWVEVKPPHGQTSITLHSAEAFGKKPGEGAYLTFACDDIEETVRRLREAGVTVTDPVEEPWGTYIKATDPDGHEVMISKK</sequence>
<feature type="domain" description="VOC" evidence="1">
    <location>
        <begin position="1"/>
        <end position="120"/>
    </location>
</feature>
<dbReference type="STRING" id="46177.SAMN05660976_03468"/>